<dbReference type="InterPro" id="IPR009003">
    <property type="entry name" value="Peptidase_S1_PA"/>
</dbReference>
<name>A0AAV4QQJ2_CAEEX</name>
<protein>
    <submittedName>
        <fullName evidence="2">Peptidase S1 domain-containing protein</fullName>
    </submittedName>
</protein>
<comment type="caution">
    <text evidence="2">The sequence shown here is derived from an EMBL/GenBank/DDBJ whole genome shotgun (WGS) entry which is preliminary data.</text>
</comment>
<gene>
    <name evidence="2" type="primary">AVEN_14865_1</name>
    <name evidence="2" type="ORF">CEXT_341201</name>
</gene>
<evidence type="ECO:0000313" key="2">
    <source>
        <dbReference type="EMBL" id="GIY12338.1"/>
    </source>
</evidence>
<dbReference type="SUPFAM" id="SSF50494">
    <property type="entry name" value="Trypsin-like serine proteases"/>
    <property type="match status" value="1"/>
</dbReference>
<dbReference type="AlphaFoldDB" id="A0AAV4QQJ2"/>
<proteinExistence type="predicted"/>
<keyword evidence="3" id="KW-1185">Reference proteome</keyword>
<feature type="compositionally biased region" description="Basic and acidic residues" evidence="1">
    <location>
        <begin position="276"/>
        <end position="292"/>
    </location>
</feature>
<dbReference type="InterPro" id="IPR043504">
    <property type="entry name" value="Peptidase_S1_PA_chymotrypsin"/>
</dbReference>
<feature type="compositionally biased region" description="Basic residues" evidence="1">
    <location>
        <begin position="348"/>
        <end position="357"/>
    </location>
</feature>
<feature type="compositionally biased region" description="Basic and acidic residues" evidence="1">
    <location>
        <begin position="358"/>
        <end position="367"/>
    </location>
</feature>
<feature type="compositionally biased region" description="Basic and acidic residues" evidence="1">
    <location>
        <begin position="127"/>
        <end position="165"/>
    </location>
</feature>
<feature type="region of interest" description="Disordered" evidence="1">
    <location>
        <begin position="276"/>
        <end position="398"/>
    </location>
</feature>
<organism evidence="2 3">
    <name type="scientific">Caerostris extrusa</name>
    <name type="common">Bark spider</name>
    <name type="synonym">Caerostris bankana</name>
    <dbReference type="NCBI Taxonomy" id="172846"/>
    <lineage>
        <taxon>Eukaryota</taxon>
        <taxon>Metazoa</taxon>
        <taxon>Ecdysozoa</taxon>
        <taxon>Arthropoda</taxon>
        <taxon>Chelicerata</taxon>
        <taxon>Arachnida</taxon>
        <taxon>Araneae</taxon>
        <taxon>Araneomorphae</taxon>
        <taxon>Entelegynae</taxon>
        <taxon>Araneoidea</taxon>
        <taxon>Araneidae</taxon>
        <taxon>Caerostris</taxon>
    </lineage>
</organism>
<dbReference type="EMBL" id="BPLR01006775">
    <property type="protein sequence ID" value="GIY12338.1"/>
    <property type="molecule type" value="Genomic_DNA"/>
</dbReference>
<dbReference type="Proteomes" id="UP001054945">
    <property type="component" value="Unassembled WGS sequence"/>
</dbReference>
<feature type="compositionally biased region" description="Basic residues" evidence="1">
    <location>
        <begin position="368"/>
        <end position="398"/>
    </location>
</feature>
<feature type="compositionally biased region" description="Basic residues" evidence="1">
    <location>
        <begin position="326"/>
        <end position="340"/>
    </location>
</feature>
<evidence type="ECO:0000256" key="1">
    <source>
        <dbReference type="SAM" id="MobiDB-lite"/>
    </source>
</evidence>
<feature type="region of interest" description="Disordered" evidence="1">
    <location>
        <begin position="127"/>
        <end position="173"/>
    </location>
</feature>
<accession>A0AAV4QQJ2</accession>
<reference evidence="2 3" key="1">
    <citation type="submission" date="2021-06" db="EMBL/GenBank/DDBJ databases">
        <title>Caerostris extrusa draft genome.</title>
        <authorList>
            <person name="Kono N."/>
            <person name="Arakawa K."/>
        </authorList>
    </citation>
    <scope>NUCLEOTIDE SEQUENCE [LARGE SCALE GENOMIC DNA]</scope>
</reference>
<sequence length="630" mass="73163">MGKYKELSEDVLKSLNNRMSVHLRSNTEKHKGLLEDVFHNQTLIHLKSGIEKYKEHTGYAIKPTEFAISNTENPVIELKASISLQILKTKIRRLFLNLGIKKTDPNADKEEKGVEYHLTDSKKDSEKFKIHARNDTPDLRSSKQLKEDSEYTEKNERIETAESRHTGVHNEFQESMESVYLQNNETKNTDSEKSDQKISSLSQIELKDIPLLHFKSNTEIKSKISSDAQNIHEKVQKFEEANSHFRGNVKGILEIISHENEPTDVYNKSISDLSELRSAETSKESQAKIKEQEEGEASMHQMFQEGKRMLDETTTSTELKNSLGRKIQRSQSRKSSSKRKFSVENRGIKNRRNRKHSKENSETDHQNPKHKTTSQKPKHKAVNQKSKHQLSRKRLQRHHRDVHGLMTSITPLEFRDDANTGLENATSRKTLHLKIIYGKEETFYQPRDTNPFAEYGVPPEEDEFEKIVHDGYRKHLFNRGKYSVGNLNKNFKVFKPEEKESSEDEVIGYRNGTSSQRQYIIGGRNVETPWPWMVNANFSFLFTHSQNILRKSNNNIQIFLPRFAVVVGSLYRFDRTPEPHSDKVHRVKKVFLHKGFSMDCYCNDIAVLRLRNPWVQTTCLNASRTSILQE</sequence>
<dbReference type="Gene3D" id="2.40.10.10">
    <property type="entry name" value="Trypsin-like serine proteases"/>
    <property type="match status" value="1"/>
</dbReference>
<evidence type="ECO:0000313" key="3">
    <source>
        <dbReference type="Proteomes" id="UP001054945"/>
    </source>
</evidence>